<protein>
    <submittedName>
        <fullName evidence="1">Uncharacterized protein</fullName>
    </submittedName>
</protein>
<accession>A0A370TT67</accession>
<proteinExistence type="predicted"/>
<organism evidence="1 2">
    <name type="scientific">Venustampulla echinocandica</name>
    <dbReference type="NCBI Taxonomy" id="2656787"/>
    <lineage>
        <taxon>Eukaryota</taxon>
        <taxon>Fungi</taxon>
        <taxon>Dikarya</taxon>
        <taxon>Ascomycota</taxon>
        <taxon>Pezizomycotina</taxon>
        <taxon>Leotiomycetes</taxon>
        <taxon>Helotiales</taxon>
        <taxon>Pleuroascaceae</taxon>
        <taxon>Venustampulla</taxon>
    </lineage>
</organism>
<name>A0A370TT67_9HELO</name>
<gene>
    <name evidence="1" type="ORF">BP5553_03070</name>
</gene>
<comment type="caution">
    <text evidence="1">The sequence shown here is derived from an EMBL/GenBank/DDBJ whole genome shotgun (WGS) entry which is preliminary data.</text>
</comment>
<evidence type="ECO:0000313" key="2">
    <source>
        <dbReference type="Proteomes" id="UP000254866"/>
    </source>
</evidence>
<dbReference type="Proteomes" id="UP000254866">
    <property type="component" value="Unassembled WGS sequence"/>
</dbReference>
<reference evidence="1 2" key="1">
    <citation type="journal article" date="2018" name="IMA Fungus">
        <title>IMA Genome-F 9: Draft genome sequence of Annulohypoxylon stygium, Aspergillus mulundensis, Berkeleyomyces basicola (syn. Thielaviopsis basicola), Ceratocystis smalleyi, two Cercospora beticola strains, Coleophoma cylindrospora, Fusarium fracticaudum, Phialophora cf. hyalina, and Morchella septimelata.</title>
        <authorList>
            <person name="Wingfield B.D."/>
            <person name="Bills G.F."/>
            <person name="Dong Y."/>
            <person name="Huang W."/>
            <person name="Nel W.J."/>
            <person name="Swalarsk-Parry B.S."/>
            <person name="Vaghefi N."/>
            <person name="Wilken P.M."/>
            <person name="An Z."/>
            <person name="de Beer Z.W."/>
            <person name="De Vos L."/>
            <person name="Chen L."/>
            <person name="Duong T.A."/>
            <person name="Gao Y."/>
            <person name="Hammerbacher A."/>
            <person name="Kikkert J.R."/>
            <person name="Li Y."/>
            <person name="Li H."/>
            <person name="Li K."/>
            <person name="Li Q."/>
            <person name="Liu X."/>
            <person name="Ma X."/>
            <person name="Naidoo K."/>
            <person name="Pethybridge S.J."/>
            <person name="Sun J."/>
            <person name="Steenkamp E.T."/>
            <person name="van der Nest M.A."/>
            <person name="van Wyk S."/>
            <person name="Wingfield M.J."/>
            <person name="Xiong C."/>
            <person name="Yue Q."/>
            <person name="Zhang X."/>
        </authorList>
    </citation>
    <scope>NUCLEOTIDE SEQUENCE [LARGE SCALE GENOMIC DNA]</scope>
    <source>
        <strain evidence="1 2">BP 5553</strain>
    </source>
</reference>
<dbReference type="AlphaFoldDB" id="A0A370TT67"/>
<evidence type="ECO:0000313" key="1">
    <source>
        <dbReference type="EMBL" id="RDL38730.1"/>
    </source>
</evidence>
<dbReference type="GeneID" id="43595919"/>
<dbReference type="EMBL" id="NPIC01000002">
    <property type="protein sequence ID" value="RDL38730.1"/>
    <property type="molecule type" value="Genomic_DNA"/>
</dbReference>
<sequence length="291" mass="32755">MDHQDTQKPTSNTVAVADVSPNSELLAAEPQIGRIVWNKISRPAHGPGWSSIPPERQVAVDIDWVLQPVTQDLDNQAKRVAVLAKWYLVASTNKHHRLPLPVAIQRNSIEYSSSTSYDHWTPISPGEDILLEIHWTDDVDPHESNDPGLRLQIRWCTANGIKNEDGVRPWQEAWRGQYIEGDDVLFDESAGWIPKSAVDPLSMEGQKPGAILLVMRTPEFIRDSEGTQFKKVENMQVGDFVKIVSHSGNECQVLNLRTGAKGVVPWNTFLAVGEREVCVCFRQRCRCVYLE</sequence>
<keyword evidence="2" id="KW-1185">Reference proteome</keyword>
<dbReference type="RefSeq" id="XP_031871386.1">
    <property type="nucleotide sequence ID" value="XM_032011693.1"/>
</dbReference>